<dbReference type="AlphaFoldDB" id="A0AAN8EC21"/>
<comment type="catalytic activity">
    <reaction evidence="14 15">
        <text>L-lysyl(79)-[histone H3] + 3 S-adenosyl-L-methionine = N(6),N(6),N(6)-trimethyl-L-lysyl(79)-[histone H3] + 3 S-adenosyl-L-homocysteine + 3 H(+)</text>
        <dbReference type="Rhea" id="RHEA:60328"/>
        <dbReference type="Rhea" id="RHEA-COMP:15549"/>
        <dbReference type="Rhea" id="RHEA-COMP:15552"/>
        <dbReference type="ChEBI" id="CHEBI:15378"/>
        <dbReference type="ChEBI" id="CHEBI:29969"/>
        <dbReference type="ChEBI" id="CHEBI:57856"/>
        <dbReference type="ChEBI" id="CHEBI:59789"/>
        <dbReference type="ChEBI" id="CHEBI:61961"/>
        <dbReference type="EC" id="2.1.1.360"/>
    </reaction>
</comment>
<evidence type="ECO:0000256" key="14">
    <source>
        <dbReference type="ARBA" id="ARBA00047770"/>
    </source>
</evidence>
<dbReference type="EC" id="2.1.1.360" evidence="3 15"/>
<dbReference type="PANTHER" id="PTHR21451">
    <property type="entry name" value="HISTONE H3 METHYLTRANSFERASE"/>
    <property type="match status" value="1"/>
</dbReference>
<dbReference type="Gene3D" id="3.40.50.150">
    <property type="entry name" value="Vaccinia Virus protein VP39"/>
    <property type="match status" value="1"/>
</dbReference>
<dbReference type="InterPro" id="IPR025789">
    <property type="entry name" value="DOT1_dom"/>
</dbReference>
<keyword evidence="6 15" id="KW-0808">Transferase</keyword>
<dbReference type="GO" id="GO:0031509">
    <property type="term" value="P:subtelomeric heterochromatin formation"/>
    <property type="evidence" value="ECO:0007669"/>
    <property type="project" value="InterPro"/>
</dbReference>
<feature type="domain" description="DOT1" evidence="18">
    <location>
        <begin position="202"/>
        <end position="532"/>
    </location>
</feature>
<dbReference type="GO" id="GO:0000781">
    <property type="term" value="C:chromosome, telomeric region"/>
    <property type="evidence" value="ECO:0007669"/>
    <property type="project" value="GOC"/>
</dbReference>
<name>A0AAN8EC21_9EURO</name>
<evidence type="ECO:0000313" key="19">
    <source>
        <dbReference type="EMBL" id="KAK5951954.1"/>
    </source>
</evidence>
<keyword evidence="20" id="KW-1185">Reference proteome</keyword>
<evidence type="ECO:0000256" key="4">
    <source>
        <dbReference type="ARBA" id="ARBA00020987"/>
    </source>
</evidence>
<dbReference type="InterPro" id="IPR029063">
    <property type="entry name" value="SAM-dependent_MTases_sf"/>
</dbReference>
<proteinExistence type="inferred from homology"/>
<feature type="binding site" evidence="16">
    <location>
        <begin position="423"/>
        <end position="424"/>
    </location>
    <ligand>
        <name>S-adenosyl-L-methionine</name>
        <dbReference type="ChEBI" id="CHEBI:59789"/>
    </ligand>
</feature>
<dbReference type="Gene3D" id="1.10.260.170">
    <property type="match status" value="1"/>
</dbReference>
<evidence type="ECO:0000259" key="18">
    <source>
        <dbReference type="PROSITE" id="PS51569"/>
    </source>
</evidence>
<dbReference type="GO" id="GO:0140956">
    <property type="term" value="F:histone H3K79 trimethyltransferase activity"/>
    <property type="evidence" value="ECO:0007669"/>
    <property type="project" value="UniProtKB-EC"/>
</dbReference>
<dbReference type="GO" id="GO:0005634">
    <property type="term" value="C:nucleus"/>
    <property type="evidence" value="ECO:0007669"/>
    <property type="project" value="UniProtKB-SubCell"/>
</dbReference>
<evidence type="ECO:0000313" key="20">
    <source>
        <dbReference type="Proteomes" id="UP001316803"/>
    </source>
</evidence>
<evidence type="ECO:0000256" key="3">
    <source>
        <dbReference type="ARBA" id="ARBA00012190"/>
    </source>
</evidence>
<feature type="binding site" evidence="16">
    <location>
        <begin position="338"/>
        <end position="341"/>
    </location>
    <ligand>
        <name>S-adenosyl-L-methionine</name>
        <dbReference type="ChEBI" id="CHEBI:59789"/>
    </ligand>
</feature>
<dbReference type="InterPro" id="IPR030445">
    <property type="entry name" value="H3-K79_meTrfase"/>
</dbReference>
<evidence type="ECO:0000256" key="17">
    <source>
        <dbReference type="SAM" id="MobiDB-lite"/>
    </source>
</evidence>
<dbReference type="FunFam" id="3.40.50.150:FF:000033">
    <property type="entry name" value="Histone-lysine N-methyltransferase, H3 lysine-79 specific"/>
    <property type="match status" value="1"/>
</dbReference>
<dbReference type="PANTHER" id="PTHR21451:SF0">
    <property type="entry name" value="HISTONE-LYSINE N-METHYLTRANSFERASE, H3 LYSINE-79 SPECIFIC"/>
    <property type="match status" value="1"/>
</dbReference>
<reference evidence="19 20" key="1">
    <citation type="submission" date="2022-12" db="EMBL/GenBank/DDBJ databases">
        <title>Genomic features and morphological characterization of a novel Knufia sp. strain isolated from spacecraft assembly facility.</title>
        <authorList>
            <person name="Teixeira M."/>
            <person name="Chander A.M."/>
            <person name="Stajich J.E."/>
            <person name="Venkateswaran K."/>
        </authorList>
    </citation>
    <scope>NUCLEOTIDE SEQUENCE [LARGE SCALE GENOMIC DNA]</scope>
    <source>
        <strain evidence="19 20">FJI-L2-BK-P2</strain>
    </source>
</reference>
<dbReference type="InterPro" id="IPR021162">
    <property type="entry name" value="Dot1"/>
</dbReference>
<comment type="function">
    <text evidence="1 15">Histone methyltransferase that specifically trimethylates histone H3 to form H3K79me3. This methylation is required for telomere silencing and for the pachytene checkpoint during the meiotic cell cycle by allowing the recruitment of RAD9 to double strand breaks. Nucleosomes are preferred as substrate compared to free histone.</text>
</comment>
<protein>
    <recommendedName>
        <fullName evidence="4 15">Histone-lysine N-methyltransferase, H3 lysine-79 specific</fullName>
        <ecNumber evidence="3 15">2.1.1.360</ecNumber>
    </recommendedName>
    <alternativeName>
        <fullName evidence="13 15">Histone H3-K79 methyltransferase</fullName>
    </alternativeName>
</protein>
<keyword evidence="9 15" id="KW-0156">Chromatin regulator</keyword>
<keyword evidence="11 15" id="KW-0804">Transcription</keyword>
<feature type="region of interest" description="Disordered" evidence="17">
    <location>
        <begin position="1"/>
        <end position="128"/>
    </location>
</feature>
<keyword evidence="12 15" id="KW-0539">Nucleus</keyword>
<evidence type="ECO:0000256" key="2">
    <source>
        <dbReference type="ARBA" id="ARBA00004123"/>
    </source>
</evidence>
<evidence type="ECO:0000256" key="16">
    <source>
        <dbReference type="PIRSR" id="PIRSR017570-1"/>
    </source>
</evidence>
<dbReference type="GO" id="GO:0006281">
    <property type="term" value="P:DNA repair"/>
    <property type="evidence" value="ECO:0007669"/>
    <property type="project" value="InterPro"/>
</dbReference>
<evidence type="ECO:0000256" key="10">
    <source>
        <dbReference type="ARBA" id="ARBA00023015"/>
    </source>
</evidence>
<dbReference type="GO" id="GO:0042393">
    <property type="term" value="F:histone binding"/>
    <property type="evidence" value="ECO:0007669"/>
    <property type="project" value="InterPro"/>
</dbReference>
<evidence type="ECO:0000256" key="13">
    <source>
        <dbReference type="ARBA" id="ARBA00029821"/>
    </source>
</evidence>
<keyword evidence="7 15" id="KW-0949">S-adenosyl-L-methionine</keyword>
<comment type="caution">
    <text evidence="19">The sequence shown here is derived from an EMBL/GenBank/DDBJ whole genome shotgun (WGS) entry which is preliminary data.</text>
</comment>
<dbReference type="GO" id="GO:0032259">
    <property type="term" value="P:methylation"/>
    <property type="evidence" value="ECO:0007669"/>
    <property type="project" value="UniProtKB-KW"/>
</dbReference>
<organism evidence="19 20">
    <name type="scientific">Knufia fluminis</name>
    <dbReference type="NCBI Taxonomy" id="191047"/>
    <lineage>
        <taxon>Eukaryota</taxon>
        <taxon>Fungi</taxon>
        <taxon>Dikarya</taxon>
        <taxon>Ascomycota</taxon>
        <taxon>Pezizomycotina</taxon>
        <taxon>Eurotiomycetes</taxon>
        <taxon>Chaetothyriomycetidae</taxon>
        <taxon>Chaetothyriales</taxon>
        <taxon>Trichomeriaceae</taxon>
        <taxon>Knufia</taxon>
    </lineage>
</organism>
<dbReference type="GO" id="GO:0000786">
    <property type="term" value="C:nucleosome"/>
    <property type="evidence" value="ECO:0007669"/>
    <property type="project" value="InterPro"/>
</dbReference>
<comment type="subcellular location">
    <subcellularLocation>
        <location evidence="2 15">Nucleus</location>
    </subcellularLocation>
</comment>
<sequence>MAESKPKRPPFQLGKKGDLSSLMYTTTSKTVAPKPTVTLAKPSNAAAVKSNSRPRIGKNGLPVPRSNGIRRSLTPAGSASRQASNEPREAMRNGKKPNRSSPIVSTTPQWGSEDDEDDENDNEARRKRARIEEVDRTRTIRDEGSFSDDAAPYDIVHAADIANNQIQKHGRYQFGEFFTALQEDEEDCPTIDLQYPCGNMTEKYQLVKPTDTSDFRPLSEIQDNMQMVKDFYLDAVSADKVEPSELVGGGLVMKLRKAAKDSMRAGAQQRFIDAVEEYNNLLSAKRQDGTISTKLDQMTSPLHLDLVQHIVKDQIYARTVSPYIDSVREYEGFSDNVYGELLPKFLSRIFQETHLKSNQIFVDLGSGVGNCVLQAALEIGCESWGCEMMPNPAKLAAAQAREFPSRCRMWGIKPGEVHLIQDDFTKNPDILDVLKRADVVLVNNQAFNPELNDNLKSIFLELKEGCQIVSLKYFRDPAHRVKESNINDLVNCLSVVEKERFSGMVSWTDDPGKWYLHVKDSTELKAVKNRIEKSRRRT</sequence>
<dbReference type="Pfam" id="PF08123">
    <property type="entry name" value="DOT1"/>
    <property type="match status" value="1"/>
</dbReference>
<evidence type="ECO:0000256" key="12">
    <source>
        <dbReference type="ARBA" id="ARBA00023242"/>
    </source>
</evidence>
<feature type="binding site" evidence="16">
    <location>
        <position position="387"/>
    </location>
    <ligand>
        <name>S-adenosyl-L-methionine</name>
        <dbReference type="ChEBI" id="CHEBI:59789"/>
    </ligand>
</feature>
<keyword evidence="8" id="KW-0677">Repeat</keyword>
<evidence type="ECO:0000256" key="8">
    <source>
        <dbReference type="ARBA" id="ARBA00022737"/>
    </source>
</evidence>
<dbReference type="EMBL" id="JAKLMC020000017">
    <property type="protein sequence ID" value="KAK5951954.1"/>
    <property type="molecule type" value="Genomic_DNA"/>
</dbReference>
<feature type="binding site" evidence="16">
    <location>
        <begin position="361"/>
        <end position="370"/>
    </location>
    <ligand>
        <name>S-adenosyl-L-methionine</name>
        <dbReference type="ChEBI" id="CHEBI:59789"/>
    </ligand>
</feature>
<dbReference type="Proteomes" id="UP001316803">
    <property type="component" value="Unassembled WGS sequence"/>
</dbReference>
<feature type="compositionally biased region" description="Acidic residues" evidence="17">
    <location>
        <begin position="112"/>
        <end position="121"/>
    </location>
</feature>
<evidence type="ECO:0000256" key="9">
    <source>
        <dbReference type="ARBA" id="ARBA00022853"/>
    </source>
</evidence>
<dbReference type="PIRSF" id="PIRSF017570">
    <property type="entry name" value="Histone_H3-K79_MeTrfase"/>
    <property type="match status" value="1"/>
</dbReference>
<gene>
    <name evidence="19" type="primary">DOT1</name>
    <name evidence="19" type="ORF">OHC33_006840</name>
</gene>
<dbReference type="CDD" id="cd02440">
    <property type="entry name" value="AdoMet_MTases"/>
    <property type="match status" value="1"/>
</dbReference>
<accession>A0AAN8EC21</accession>
<keyword evidence="5 15" id="KW-0489">Methyltransferase</keyword>
<evidence type="ECO:0000256" key="5">
    <source>
        <dbReference type="ARBA" id="ARBA00022603"/>
    </source>
</evidence>
<dbReference type="GO" id="GO:0000077">
    <property type="term" value="P:DNA damage checkpoint signaling"/>
    <property type="evidence" value="ECO:0007669"/>
    <property type="project" value="InterPro"/>
</dbReference>
<feature type="compositionally biased region" description="Polar residues" evidence="17">
    <location>
        <begin position="99"/>
        <end position="110"/>
    </location>
</feature>
<feature type="compositionally biased region" description="Polar residues" evidence="17">
    <location>
        <begin position="75"/>
        <end position="85"/>
    </location>
</feature>
<evidence type="ECO:0000256" key="11">
    <source>
        <dbReference type="ARBA" id="ARBA00023163"/>
    </source>
</evidence>
<keyword evidence="10 15" id="KW-0805">Transcription regulation</keyword>
<dbReference type="SUPFAM" id="SSF53335">
    <property type="entry name" value="S-adenosyl-L-methionine-dependent methyltransferases"/>
    <property type="match status" value="1"/>
</dbReference>
<evidence type="ECO:0000256" key="15">
    <source>
        <dbReference type="PIRNR" id="PIRNR017570"/>
    </source>
</evidence>
<evidence type="ECO:0000256" key="6">
    <source>
        <dbReference type="ARBA" id="ARBA00022679"/>
    </source>
</evidence>
<evidence type="ECO:0000256" key="7">
    <source>
        <dbReference type="ARBA" id="ARBA00022691"/>
    </source>
</evidence>
<comment type="similarity">
    <text evidence="15">Belongs to the class I-like SAM-binding methyltransferase superfamily. DOT1 family.</text>
</comment>
<evidence type="ECO:0000256" key="1">
    <source>
        <dbReference type="ARBA" id="ARBA00003482"/>
    </source>
</evidence>
<dbReference type="PROSITE" id="PS51569">
    <property type="entry name" value="DOT1"/>
    <property type="match status" value="1"/>
</dbReference>